<dbReference type="VEuPathDB" id="TriTrypDB:LPMP_041010"/>
<organism evidence="2 3">
    <name type="scientific">Leishmania panamensis</name>
    <dbReference type="NCBI Taxonomy" id="5679"/>
    <lineage>
        <taxon>Eukaryota</taxon>
        <taxon>Discoba</taxon>
        <taxon>Euglenozoa</taxon>
        <taxon>Kinetoplastea</taxon>
        <taxon>Metakinetoplastina</taxon>
        <taxon>Trypanosomatida</taxon>
        <taxon>Trypanosomatidae</taxon>
        <taxon>Leishmaniinae</taxon>
        <taxon>Leishmania</taxon>
        <taxon>Leishmania guyanensis species complex</taxon>
    </lineage>
</organism>
<dbReference type="GeneID" id="22572060"/>
<feature type="region of interest" description="Disordered" evidence="1">
    <location>
        <begin position="439"/>
        <end position="469"/>
    </location>
</feature>
<reference evidence="2 3" key="1">
    <citation type="journal article" date="2015" name="Sci. Rep.">
        <title>The genome of Leishmania panamensis: insights into genomics of the L. (Viannia) subgenus.</title>
        <authorList>
            <person name="Llanes A."/>
            <person name="Restrepo C.M."/>
            <person name="Vecchio G.D."/>
            <person name="Anguizola F.J."/>
            <person name="Lleonart R."/>
        </authorList>
    </citation>
    <scope>NUCLEOTIDE SEQUENCE [LARGE SCALE GENOMIC DNA]</scope>
    <source>
        <strain evidence="2 3">MHOM/PA/94/PSC-1</strain>
    </source>
</reference>
<dbReference type="eggNOG" id="ENOG502SJ58">
    <property type="taxonomic scope" value="Eukaryota"/>
</dbReference>
<keyword evidence="3" id="KW-1185">Reference proteome</keyword>
<feature type="region of interest" description="Disordered" evidence="1">
    <location>
        <begin position="210"/>
        <end position="264"/>
    </location>
</feature>
<evidence type="ECO:0000313" key="2">
    <source>
        <dbReference type="EMBL" id="AIN95424.1"/>
    </source>
</evidence>
<evidence type="ECO:0000313" key="3">
    <source>
        <dbReference type="Proteomes" id="UP000063063"/>
    </source>
</evidence>
<dbReference type="Proteomes" id="UP000063063">
    <property type="component" value="Chromosome 4"/>
</dbReference>
<sequence>MSDTSASPSPSLAPYEAFTLRDYVLHQRVLQQLLLSQPVWLLDEVLGLRYRARLQLRLSPHPQLCFREDAAGGLYSEVDQQLKERHDASEHRGNDCQATEGEDGYPVVPLTPACSIELSAGVSETCDSGLRLCVAPAADCGTTTSAESVSFLIIPASTAAGFTPASAWVTVLRRLCRLPSAPQRSSGAIDVTERARGNWNSLSVLSHVDPVSTDQRRADTSSAIKESDEDTLPLAAPTPSPRSRCASPPPPVQALPGSPAHLTAGADMGREVKEENSRQLEFLSAALRARTREAAELKAHLQRVATTTSTVAAVVDSVTHATPAETTAEEEVERPSTMAHVSSGLVPALQRFPPHLTEASSEDDEGCGNEDEGKAAGEQGAIQEVRSSFRDNANCASFSLSEDSGRPQAPRSGHVCNLGSLGPTYGDEDALRIYNEIHGGHSSTCSSANDSSTSSMSSATSVHMPPPGE</sequence>
<dbReference type="OrthoDB" id="267016at2759"/>
<feature type="compositionally biased region" description="Low complexity" evidence="1">
    <location>
        <begin position="442"/>
        <end position="461"/>
    </location>
</feature>
<dbReference type="AlphaFoldDB" id="A0A088RJR8"/>
<feature type="compositionally biased region" description="Low complexity" evidence="1">
    <location>
        <begin position="235"/>
        <end position="246"/>
    </location>
</feature>
<protein>
    <submittedName>
        <fullName evidence="2">Uncharacterized protein</fullName>
    </submittedName>
</protein>
<feature type="compositionally biased region" description="Acidic residues" evidence="1">
    <location>
        <begin position="360"/>
        <end position="370"/>
    </location>
</feature>
<gene>
    <name evidence="2" type="ORF">LPMP_041010</name>
</gene>
<proteinExistence type="predicted"/>
<accession>A0A088RJR8</accession>
<dbReference type="VEuPathDB" id="TriTrypDB:LPAL13_040017300"/>
<feature type="region of interest" description="Disordered" evidence="1">
    <location>
        <begin position="356"/>
        <end position="378"/>
    </location>
</feature>
<dbReference type="RefSeq" id="XP_010703746.1">
    <property type="nucleotide sequence ID" value="XM_010705444.1"/>
</dbReference>
<dbReference type="KEGG" id="lpan:LPMP_041010"/>
<name>A0A088RJR8_LEIPA</name>
<dbReference type="EMBL" id="CP009373">
    <property type="protein sequence ID" value="AIN95424.1"/>
    <property type="molecule type" value="Genomic_DNA"/>
</dbReference>
<evidence type="ECO:0000256" key="1">
    <source>
        <dbReference type="SAM" id="MobiDB-lite"/>
    </source>
</evidence>